<dbReference type="EMBL" id="JAUBDI010000004">
    <property type="protein sequence ID" value="MDW0112825.1"/>
    <property type="molecule type" value="Genomic_DNA"/>
</dbReference>
<evidence type="ECO:0000256" key="5">
    <source>
        <dbReference type="ARBA" id="ARBA00021779"/>
    </source>
</evidence>
<comment type="similarity">
    <text evidence="2 10">Belongs to the class-IV pyridoxal-phosphate-dependent aminotransferase family.</text>
</comment>
<keyword evidence="8 11" id="KW-0663">Pyridoxal phosphate</keyword>
<evidence type="ECO:0000256" key="11">
    <source>
        <dbReference type="RuleBase" id="RU004516"/>
    </source>
</evidence>
<dbReference type="EC" id="2.6.1.21" evidence="4 12"/>
<evidence type="ECO:0000256" key="1">
    <source>
        <dbReference type="ARBA" id="ARBA00001933"/>
    </source>
</evidence>
<organism evidence="13 14">
    <name type="scientific">Sporosarcina saromensis</name>
    <dbReference type="NCBI Taxonomy" id="359365"/>
    <lineage>
        <taxon>Bacteria</taxon>
        <taxon>Bacillati</taxon>
        <taxon>Bacillota</taxon>
        <taxon>Bacilli</taxon>
        <taxon>Bacillales</taxon>
        <taxon>Caryophanaceae</taxon>
        <taxon>Sporosarcina</taxon>
    </lineage>
</organism>
<dbReference type="SUPFAM" id="SSF56752">
    <property type="entry name" value="D-aminoacid aminotransferase-like PLP-dependent enzymes"/>
    <property type="match status" value="1"/>
</dbReference>
<dbReference type="InterPro" id="IPR036038">
    <property type="entry name" value="Aminotransferase-like"/>
</dbReference>
<evidence type="ECO:0000256" key="6">
    <source>
        <dbReference type="ARBA" id="ARBA00022576"/>
    </source>
</evidence>
<dbReference type="Gene3D" id="3.30.470.10">
    <property type="match status" value="1"/>
</dbReference>
<comment type="caution">
    <text evidence="13">The sequence shown here is derived from an EMBL/GenBank/DDBJ whole genome shotgun (WGS) entry which is preliminary data.</text>
</comment>
<evidence type="ECO:0000256" key="3">
    <source>
        <dbReference type="ARBA" id="ARBA00011738"/>
    </source>
</evidence>
<dbReference type="CDD" id="cd01558">
    <property type="entry name" value="D-AAT_like"/>
    <property type="match status" value="1"/>
</dbReference>
<proteinExistence type="inferred from homology"/>
<comment type="function">
    <text evidence="12">Acts on the D-isomers of alanine, leucine, aspartate, glutamate, aminobutyrate, norvaline and asparagine. The enzyme transfers an amino group from a substrate D-amino acid to the pyridoxal phosphate cofactor to form pyridoxamine and an alpha-keto acid in the first half-reaction.</text>
</comment>
<dbReference type="RefSeq" id="WP_317942764.1">
    <property type="nucleotide sequence ID" value="NZ_JAUBDI010000004.1"/>
</dbReference>
<comment type="cofactor">
    <cofactor evidence="1 11">
        <name>pyridoxal 5'-phosphate</name>
        <dbReference type="ChEBI" id="CHEBI:597326"/>
    </cofactor>
</comment>
<dbReference type="InterPro" id="IPR050571">
    <property type="entry name" value="Class-IV_PLP-Dep_Aminotrnsfr"/>
</dbReference>
<dbReference type="NCBIfam" id="TIGR01121">
    <property type="entry name" value="D_amino_aminoT"/>
    <property type="match status" value="1"/>
</dbReference>
<keyword evidence="6 13" id="KW-0032">Aminotransferase</keyword>
<reference evidence="13 14" key="1">
    <citation type="submission" date="2023-06" db="EMBL/GenBank/DDBJ databases">
        <title>Sporosarcina sp. nov., isolated from Korean traditional fermented seafood 'Jeotgal'.</title>
        <authorList>
            <person name="Yang A.I."/>
            <person name="Shin N.-R."/>
        </authorList>
    </citation>
    <scope>NUCLEOTIDE SEQUENCE [LARGE SCALE GENOMIC DNA]</scope>
    <source>
        <strain evidence="13 14">KCTC13119</strain>
    </source>
</reference>
<dbReference type="PROSITE" id="PS00770">
    <property type="entry name" value="AA_TRANSFER_CLASS_4"/>
    <property type="match status" value="1"/>
</dbReference>
<evidence type="ECO:0000256" key="2">
    <source>
        <dbReference type="ARBA" id="ARBA00009320"/>
    </source>
</evidence>
<dbReference type="InterPro" id="IPR001544">
    <property type="entry name" value="Aminotrans_IV"/>
</dbReference>
<dbReference type="InterPro" id="IPR043132">
    <property type="entry name" value="BCAT-like_C"/>
</dbReference>
<evidence type="ECO:0000256" key="7">
    <source>
        <dbReference type="ARBA" id="ARBA00022679"/>
    </source>
</evidence>
<keyword evidence="14" id="KW-1185">Reference proteome</keyword>
<gene>
    <name evidence="13" type="primary">dat</name>
    <name evidence="13" type="ORF">QT711_06480</name>
</gene>
<name>A0ABU4G913_9BACL</name>
<sequence length="284" mass="31287">MTTYFIDGQFLSKEDVNISIDDRGYYFGDGVYEVIKVYNGSLFTAAEHIARLFQSAQKIKMTIPYSEQQLIDVAKELVKANEISTGHIYLQVTRGAAPRVHQFPDFSVPVVVTGYGLVNPRPTTNLEKGVAVKLVEDVRWLRCDIKSLNLLGNVLAKQEAYEEGCAEAIFVRDGIITEGSSSNLFGMKDGIVYTHPATNLILNGITRQVVLQLCEENGIPVVEKPFTPQEAFEMDELIITSTTAEVTPVIQLDDKEIGTGIPGPITKKLQAAFALRIPAFVTGN</sequence>
<evidence type="ECO:0000313" key="13">
    <source>
        <dbReference type="EMBL" id="MDW0112825.1"/>
    </source>
</evidence>
<comment type="subunit">
    <text evidence="3">Homodimer.</text>
</comment>
<dbReference type="PANTHER" id="PTHR42743">
    <property type="entry name" value="AMINO-ACID AMINOTRANSFERASE"/>
    <property type="match status" value="1"/>
</dbReference>
<protein>
    <recommendedName>
        <fullName evidence="5 12">D-alanine aminotransferase</fullName>
        <ecNumber evidence="4 12">2.6.1.21</ecNumber>
    </recommendedName>
</protein>
<dbReference type="GO" id="GO:0047810">
    <property type="term" value="F:D-alanine-2-oxoglutarate aminotransferase activity"/>
    <property type="evidence" value="ECO:0007669"/>
    <property type="project" value="UniProtKB-EC"/>
</dbReference>
<keyword evidence="7 13" id="KW-0808">Transferase</keyword>
<evidence type="ECO:0000256" key="8">
    <source>
        <dbReference type="ARBA" id="ARBA00022898"/>
    </source>
</evidence>
<dbReference type="PANTHER" id="PTHR42743:SF10">
    <property type="entry name" value="D-ALANINE AMINOTRANSFERASE"/>
    <property type="match status" value="1"/>
</dbReference>
<accession>A0ABU4G913</accession>
<dbReference type="InterPro" id="IPR018300">
    <property type="entry name" value="Aminotrans_IV_CS"/>
</dbReference>
<dbReference type="InterPro" id="IPR005784">
    <property type="entry name" value="D_amino_transT"/>
</dbReference>
<evidence type="ECO:0000256" key="9">
    <source>
        <dbReference type="ARBA" id="ARBA00047911"/>
    </source>
</evidence>
<dbReference type="InterPro" id="IPR043131">
    <property type="entry name" value="BCAT-like_N"/>
</dbReference>
<dbReference type="Gene3D" id="3.20.10.10">
    <property type="entry name" value="D-amino Acid Aminotransferase, subunit A, domain 2"/>
    <property type="match status" value="1"/>
</dbReference>
<evidence type="ECO:0000256" key="12">
    <source>
        <dbReference type="RuleBase" id="RU004520"/>
    </source>
</evidence>
<evidence type="ECO:0000256" key="10">
    <source>
        <dbReference type="RuleBase" id="RU004106"/>
    </source>
</evidence>
<dbReference type="Proteomes" id="UP001282284">
    <property type="component" value="Unassembled WGS sequence"/>
</dbReference>
<evidence type="ECO:0000256" key="4">
    <source>
        <dbReference type="ARBA" id="ARBA00012874"/>
    </source>
</evidence>
<dbReference type="Pfam" id="PF01063">
    <property type="entry name" value="Aminotran_4"/>
    <property type="match status" value="1"/>
</dbReference>
<comment type="catalytic activity">
    <reaction evidence="9 12">
        <text>D-alanine + 2-oxoglutarate = D-glutamate + pyruvate</text>
        <dbReference type="Rhea" id="RHEA:15869"/>
        <dbReference type="ChEBI" id="CHEBI:15361"/>
        <dbReference type="ChEBI" id="CHEBI:16810"/>
        <dbReference type="ChEBI" id="CHEBI:29986"/>
        <dbReference type="ChEBI" id="CHEBI:57416"/>
        <dbReference type="EC" id="2.6.1.21"/>
    </reaction>
</comment>
<evidence type="ECO:0000313" key="14">
    <source>
        <dbReference type="Proteomes" id="UP001282284"/>
    </source>
</evidence>